<dbReference type="InterPro" id="IPR000073">
    <property type="entry name" value="AB_hydrolase_1"/>
</dbReference>
<sequence length="278" mass="29776">MQSEGPAVKQTPVVLIHGAWFHRSSWEGWAERFTSHGYAVCVPGWPGEAPTAEQVRRDPGPLRDLGLAALTAHYEKIVRSFDNPPVLIGHSAGGLIAQHLLGADLGRAAVALAPLPARGVPLDHGRPRPWSLMPADSARHPCFEPLPRARFRHVVANAVGEEEAAKLFDRYAVPAPLRLLADLGLDRTAAGPADTVVNTANSARGPLLLVSGQEDRMVPDAVTRSVYKLYGDSSVVTDLKQFADRGHSLVFDSGWRSVADHVLAWLAANGIEAVAAQG</sequence>
<comment type="caution">
    <text evidence="2">The sequence shown here is derived from an EMBL/GenBank/DDBJ whole genome shotgun (WGS) entry which is preliminary data.</text>
</comment>
<reference evidence="2" key="1">
    <citation type="journal article" date="2014" name="Int. J. Syst. Evol. Microbiol.">
        <title>Complete genome sequence of Corynebacterium casei LMG S-19264T (=DSM 44701T), isolated from a smear-ripened cheese.</title>
        <authorList>
            <consortium name="US DOE Joint Genome Institute (JGI-PGF)"/>
            <person name="Walter F."/>
            <person name="Albersmeier A."/>
            <person name="Kalinowski J."/>
            <person name="Ruckert C."/>
        </authorList>
    </citation>
    <scope>NUCLEOTIDE SEQUENCE</scope>
    <source>
        <strain evidence="2">JCM 4434</strain>
    </source>
</reference>
<protein>
    <submittedName>
        <fullName evidence="2">Alpha/beta hydrolase</fullName>
    </submittedName>
</protein>
<keyword evidence="2" id="KW-0378">Hydrolase</keyword>
<dbReference type="EMBL" id="BMUB01000038">
    <property type="protein sequence ID" value="GGV05951.1"/>
    <property type="molecule type" value="Genomic_DNA"/>
</dbReference>
<proteinExistence type="predicted"/>
<name>A0A8H9LZ76_KITAU</name>
<gene>
    <name evidence="2" type="ORF">GCM10010502_71130</name>
</gene>
<dbReference type="Proteomes" id="UP000610124">
    <property type="component" value="Unassembled WGS sequence"/>
</dbReference>
<evidence type="ECO:0000259" key="1">
    <source>
        <dbReference type="Pfam" id="PF12697"/>
    </source>
</evidence>
<dbReference type="AlphaFoldDB" id="A0A8H9LZ76"/>
<feature type="domain" description="AB hydrolase-1" evidence="1">
    <location>
        <begin position="13"/>
        <end position="259"/>
    </location>
</feature>
<dbReference type="Gene3D" id="3.40.50.1820">
    <property type="entry name" value="alpha/beta hydrolase"/>
    <property type="match status" value="1"/>
</dbReference>
<accession>A0A8H9LZ76</accession>
<evidence type="ECO:0000313" key="2">
    <source>
        <dbReference type="EMBL" id="GGV05951.1"/>
    </source>
</evidence>
<reference evidence="2" key="2">
    <citation type="submission" date="2020-09" db="EMBL/GenBank/DDBJ databases">
        <authorList>
            <person name="Sun Q."/>
            <person name="Ohkuma M."/>
        </authorList>
    </citation>
    <scope>NUCLEOTIDE SEQUENCE</scope>
    <source>
        <strain evidence="2">JCM 4434</strain>
    </source>
</reference>
<dbReference type="InterPro" id="IPR029058">
    <property type="entry name" value="AB_hydrolase_fold"/>
</dbReference>
<evidence type="ECO:0000313" key="3">
    <source>
        <dbReference type="Proteomes" id="UP000610124"/>
    </source>
</evidence>
<dbReference type="GO" id="GO:0016787">
    <property type="term" value="F:hydrolase activity"/>
    <property type="evidence" value="ECO:0007669"/>
    <property type="project" value="UniProtKB-KW"/>
</dbReference>
<dbReference type="PANTHER" id="PTHR43194:SF5">
    <property type="entry name" value="PIMELOYL-[ACYL-CARRIER PROTEIN] METHYL ESTER ESTERASE"/>
    <property type="match status" value="1"/>
</dbReference>
<dbReference type="PANTHER" id="PTHR43194">
    <property type="entry name" value="HYDROLASE ALPHA/BETA FOLD FAMILY"/>
    <property type="match status" value="1"/>
</dbReference>
<dbReference type="InterPro" id="IPR050228">
    <property type="entry name" value="Carboxylesterase_BioH"/>
</dbReference>
<dbReference type="SUPFAM" id="SSF53474">
    <property type="entry name" value="alpha/beta-Hydrolases"/>
    <property type="match status" value="1"/>
</dbReference>
<dbReference type="Pfam" id="PF12697">
    <property type="entry name" value="Abhydrolase_6"/>
    <property type="match status" value="1"/>
</dbReference>
<organism evidence="2 3">
    <name type="scientific">Kitasatospora aureofaciens</name>
    <name type="common">Streptomyces aureofaciens</name>
    <dbReference type="NCBI Taxonomy" id="1894"/>
    <lineage>
        <taxon>Bacteria</taxon>
        <taxon>Bacillati</taxon>
        <taxon>Actinomycetota</taxon>
        <taxon>Actinomycetes</taxon>
        <taxon>Kitasatosporales</taxon>
        <taxon>Streptomycetaceae</taxon>
        <taxon>Kitasatospora</taxon>
    </lineage>
</organism>